<dbReference type="STRING" id="768706.Desor_2940"/>
<dbReference type="EMBL" id="CP003108">
    <property type="protein sequence ID" value="AET68468.1"/>
    <property type="molecule type" value="Genomic_DNA"/>
</dbReference>
<dbReference type="HOGENOM" id="CLU_020413_1_1_9"/>
<gene>
    <name evidence="2" type="ordered locus">Desor_2940</name>
</gene>
<protein>
    <submittedName>
        <fullName evidence="2">N-methylhydantoinase B/acetone carboxylase, alpha subunit</fullName>
    </submittedName>
</protein>
<proteinExistence type="predicted"/>
<dbReference type="PANTHER" id="PTHR11365:SF23">
    <property type="entry name" value="HYPOTHETICAL 5-OXOPROLINASE (EUROFUNG)-RELATED"/>
    <property type="match status" value="1"/>
</dbReference>
<reference evidence="3" key="1">
    <citation type="submission" date="2011-11" db="EMBL/GenBank/DDBJ databases">
        <title>Complete sequence of Desulfosporosinus orientis DSM 765.</title>
        <authorList>
            <person name="Lucas S."/>
            <person name="Han J."/>
            <person name="Lapidus A."/>
            <person name="Cheng J.-F."/>
            <person name="Goodwin L."/>
            <person name="Pitluck S."/>
            <person name="Peters L."/>
            <person name="Ovchinnikova G."/>
            <person name="Teshima H."/>
            <person name="Detter J.C."/>
            <person name="Han C."/>
            <person name="Tapia R."/>
            <person name="Land M."/>
            <person name="Hauser L."/>
            <person name="Kyrpides N."/>
            <person name="Ivanova N."/>
            <person name="Pagani I."/>
            <person name="Pester M."/>
            <person name="Spring S."/>
            <person name="Ollivier B."/>
            <person name="Rattei T."/>
            <person name="Klenk H.-P."/>
            <person name="Wagner M."/>
            <person name="Loy A."/>
            <person name="Woyke T."/>
        </authorList>
    </citation>
    <scope>NUCLEOTIDE SEQUENCE [LARGE SCALE GENOMIC DNA]</scope>
    <source>
        <strain evidence="3">ATCC 19365 / DSM 765 / NCIMB 8382 / VKM B-1628</strain>
    </source>
</reference>
<feature type="domain" description="Hydantoinase B/oxoprolinase" evidence="1">
    <location>
        <begin position="11"/>
        <end position="535"/>
    </location>
</feature>
<name>G7WGN2_DESOD</name>
<dbReference type="KEGG" id="dor:Desor_2940"/>
<dbReference type="InterPro" id="IPR045079">
    <property type="entry name" value="Oxoprolinase-like"/>
</dbReference>
<dbReference type="InterPro" id="IPR003692">
    <property type="entry name" value="Hydantoinase_B"/>
</dbReference>
<dbReference type="GO" id="GO:0005829">
    <property type="term" value="C:cytosol"/>
    <property type="evidence" value="ECO:0007669"/>
    <property type="project" value="TreeGrafter"/>
</dbReference>
<dbReference type="AlphaFoldDB" id="G7WGN2"/>
<evidence type="ECO:0000313" key="3">
    <source>
        <dbReference type="Proteomes" id="UP000006346"/>
    </source>
</evidence>
<reference evidence="2 3" key="2">
    <citation type="journal article" date="2012" name="J. Bacteriol.">
        <title>Complete genome sequences of Desulfosporosinus orientis DSM765T, Desulfosporosinus youngiae DSM17734T, Desulfosporosinus meridiei DSM13257T, and Desulfosporosinus acidiphilus DSM22704T.</title>
        <authorList>
            <person name="Pester M."/>
            <person name="Brambilla E."/>
            <person name="Alazard D."/>
            <person name="Rattei T."/>
            <person name="Weinmaier T."/>
            <person name="Han J."/>
            <person name="Lucas S."/>
            <person name="Lapidus A."/>
            <person name="Cheng J.F."/>
            <person name="Goodwin L."/>
            <person name="Pitluck S."/>
            <person name="Peters L."/>
            <person name="Ovchinnikova G."/>
            <person name="Teshima H."/>
            <person name="Detter J.C."/>
            <person name="Han C.S."/>
            <person name="Tapia R."/>
            <person name="Land M.L."/>
            <person name="Hauser L."/>
            <person name="Kyrpides N.C."/>
            <person name="Ivanova N.N."/>
            <person name="Pagani I."/>
            <person name="Huntmann M."/>
            <person name="Wei C.L."/>
            <person name="Davenport K.W."/>
            <person name="Daligault H."/>
            <person name="Chain P.S."/>
            <person name="Chen A."/>
            <person name="Mavromatis K."/>
            <person name="Markowitz V."/>
            <person name="Szeto E."/>
            <person name="Mikhailova N."/>
            <person name="Pati A."/>
            <person name="Wagner M."/>
            <person name="Woyke T."/>
            <person name="Ollivier B."/>
            <person name="Klenk H.P."/>
            <person name="Spring S."/>
            <person name="Loy A."/>
        </authorList>
    </citation>
    <scope>NUCLEOTIDE SEQUENCE [LARGE SCALE GENOMIC DNA]</scope>
    <source>
        <strain evidence="3">ATCC 19365 / DSM 765 / NCIMB 8382 / VKM B-1628</strain>
    </source>
</reference>
<dbReference type="PANTHER" id="PTHR11365">
    <property type="entry name" value="5-OXOPROLINASE RELATED"/>
    <property type="match status" value="1"/>
</dbReference>
<sequence>MSEHTTDMVTDLITLDIIKDSLQAIGEEMFYSVARTSKSPIIYEVLDFASGLTDEKGRLLTQGNGVAGFLGMLSSMVKEVIEKYTSKGNIKEGDIIMINDPYRGGGSHLQDVGLVIPVYIDGEIFCYCANKCHWSELGGKDPGYSVDSSEIYQEGLQFPCIKLFNGGVINEAVIEIIRSNVRLPDMSIGDMWAQVSGLRTGEKRIRELCNKYGKQTVKDAIERLLKNSAEYSRSRVAAIPDGVYTASGFMDRDVLGNGPFSIRTAVTIKGNRMIVDFTGSALQTSGPINLSRTGLISAMRSIFLACTGPEQDINDGVFEPLEIIAEEGSIFSAQRPAAVSCYYESMQFALDLVWQAMAPVVEKGRLTAGHFLTVGAYSLSGTHSVTGDPFVDVGPTLGGWGAGVDRDGDSAQFCTGDGETYNIPAEVLEAKFGYRVTEYSLNTNNAGAGEYRGGYGIILGHQALNDNVYFSGTYGRFDYPAWGYNGGQDGSPNGFDFIRRDGSYEPQAGTGSKILLHKGDIVRMVTGTGGGYGNPLQRPPEMVALDVKNGYITVKDAEEIYGVLVDETGNTLQGVTEARKALVI</sequence>
<dbReference type="PATRIC" id="fig|768706.3.peg.2952"/>
<dbReference type="OrthoDB" id="102473at2"/>
<accession>G7WGN2</accession>
<evidence type="ECO:0000259" key="1">
    <source>
        <dbReference type="Pfam" id="PF02538"/>
    </source>
</evidence>
<dbReference type="GO" id="GO:0017168">
    <property type="term" value="F:5-oxoprolinase (ATP-hydrolyzing) activity"/>
    <property type="evidence" value="ECO:0007669"/>
    <property type="project" value="TreeGrafter"/>
</dbReference>
<dbReference type="eggNOG" id="COG0146">
    <property type="taxonomic scope" value="Bacteria"/>
</dbReference>
<organism evidence="2 3">
    <name type="scientific">Desulfosporosinus orientis (strain ATCC 19365 / DSM 765 / NCIMB 8382 / VKM B-1628 / Singapore I)</name>
    <name type="common">Desulfotomaculum orientis</name>
    <dbReference type="NCBI Taxonomy" id="768706"/>
    <lineage>
        <taxon>Bacteria</taxon>
        <taxon>Bacillati</taxon>
        <taxon>Bacillota</taxon>
        <taxon>Clostridia</taxon>
        <taxon>Eubacteriales</taxon>
        <taxon>Desulfitobacteriaceae</taxon>
        <taxon>Desulfosporosinus</taxon>
    </lineage>
</organism>
<dbReference type="RefSeq" id="WP_014185276.1">
    <property type="nucleotide sequence ID" value="NC_016584.1"/>
</dbReference>
<dbReference type="GO" id="GO:0006749">
    <property type="term" value="P:glutathione metabolic process"/>
    <property type="evidence" value="ECO:0007669"/>
    <property type="project" value="TreeGrafter"/>
</dbReference>
<dbReference type="Pfam" id="PF02538">
    <property type="entry name" value="Hydantoinase_B"/>
    <property type="match status" value="1"/>
</dbReference>
<evidence type="ECO:0000313" key="2">
    <source>
        <dbReference type="EMBL" id="AET68468.1"/>
    </source>
</evidence>
<keyword evidence="3" id="KW-1185">Reference proteome</keyword>
<dbReference type="Proteomes" id="UP000006346">
    <property type="component" value="Chromosome"/>
</dbReference>